<proteinExistence type="inferred from homology"/>
<feature type="region of interest" description="Disordered" evidence="10">
    <location>
        <begin position="173"/>
        <end position="371"/>
    </location>
</feature>
<feature type="compositionally biased region" description="Basic and acidic residues" evidence="10">
    <location>
        <begin position="1208"/>
        <end position="1220"/>
    </location>
</feature>
<dbReference type="InterPro" id="IPR010750">
    <property type="entry name" value="SGF29_tudor-like_dom"/>
</dbReference>
<comment type="caution">
    <text evidence="12">The sequence shown here is derived from an EMBL/GenBank/DDBJ whole genome shotgun (WGS) entry which is preliminary data.</text>
</comment>
<feature type="compositionally biased region" description="Basic residues" evidence="10">
    <location>
        <begin position="1011"/>
        <end position="1027"/>
    </location>
</feature>
<dbReference type="PANTHER" id="PTHR31576:SF2">
    <property type="entry name" value="TATA BOX-BINDING PROTEIN-ASSOCIATED FACTOR RNA POLYMERASE I SUBUNIT B"/>
    <property type="match status" value="1"/>
</dbReference>
<sequence>MSDADEDEFEEEGEEEDEEADDAWTLPSLAQPTMPKKTTTVGASCGTCGSTKSYTTPEGEVYCEDCGARFELIGNEQMELGLEEWGGIRSRKIRVVRGAAADRASTHVATAAALRAFQATAAALLRALSAAAGLRDAAPLLHVARNLWAAYLAAWSARSRYPLQAAFYAGSGMTPRTQRRGWPGEGSEGQEGEREGSEGEGEGEGSKGEGEGEGEGSQGEGDGEGSEGEGEKDRKAPAVLLNGAKKAAARSKGQLSSGKRKKPKDRAEASDDDEPRRKPDAKAPPAAAQPLKRKKPPAATTAATASKSKLPPLLRGSGARKRPAPAAADKASAAAAAAEPRMKPKQRHRAAGDVKIGDVPEEEGGGFVLGSGTIRVAPRRSERAVPTRQGTHGNRAYVARVAAAKRAKAAKDGRQQGKQRRRRARGAEQTPSELQTPSTLVRPTRRRARGAEQMPSELVHPTMELAAALTYLAARWLRLGVLPIDVARWCRDGTLPYINAYERLPSALRDAVRPIRTFFRPQNAPTAAQAVRPIRTFFWPQNAPTANQIMFLAERFAMAAGADMPPLNAHLVGARLAQALGLPQTVLDTYNALIEAAVPVPPPKHFKNKREWHTASGAEMRAQHVEKARAVKALPEFLGGFLAHASPAHLMALLVVASKLSPRWQRWLYERGGRVQGATAAAAAPGAAVSIHTHLRRRSFDTTALGNLHAYLRTLGYAAAPPPRDCSVAPPPLVPQTDAAAPRDCAAAPPTPVPQTGAEALLLPRRDLAAYLRYAEGVELAATIEGSDFASQPSPDAAAEGVRQSVQRMLYGLEDPSLATADPLDREEQHLTTHEGLYLVYGTPDFIHPMHSHYTLLVEACAHHLEVNPEDVHRLVMKFDANLMKLDSHDAVMKFDANLMKLVCGPTGPAERPTYFDVTEYEDRRRVKLPRFVWPKPHVSELRRLGLRRAEALEQRLSEHLHDSSSDQHRSNGLERHNGGGGDLCGSSGGSGGGSSGGSGGGASRAQQQKAPRRAHKWQRQREHHRSSGAFDGNGNGSGAGGTAVNSGKHRSGSSSSSSTGSRGGASNDDSGKSTSGSDGSDGESSGVGERSQLQRQQQQQQQQQRQQSDSAASDDSSGSGSDSRAESDAGGSDIPMRQIEFGQQQKHKQQLALLQQSAESGFSGGASTDGSDAGSGPYAPYHRDASYNTGGIDFRQLKVDEGAAIDRVIERSQEEHAAEMEEAAQDAADKSMESCDGTTSGDDTTTSTSTRTTFARAPTRRVPRSEAAKQTGFKKAIKSRCGQGISKPATRFKDVNAKPKKTVSVTALNKVDATKATTLSAGPPKPTTTTTRSSCVHTGDQGAMLQIADASEQDQDGDNWILAVVEQCHADADLFICVDEDEKDKKDDTKTKFNRRSDQIVRLKDTSAGFTKKQEVLAVYPGSTVFYKAKFERTTGGVDEMGNYCARMDQDVLAMYPSVTFDSDYPNSKGNVRAKNIKPRYVIPVPPQHHGSGASTSNDTAAADIDPTIKEGSGAAATSSEAYAAPVIESIAAAEVKTCGKRSRSESTVTLSDVTDIDSGCSTPCASPVSSTGKNNPIRPNKRQRSNTQDVFNIAAAAAAAATDEGSIAAAAAQEDQPAAAAASTAAAPTASAGAAGNWRSPSDEGINLVISAIEGLAGLQAEKKARCARVAADAALSAIADAAASAAPAAAVAPAAAAAAAAAAASLVSTGKRRRSESPCSEEGADDVHHSAVEGLANLLIRRNAELAAAEAAATLASIAEAAAAPAMDAAAAAAAVPTAAPAAAAAAAAAAAVPAAAAAAAAPPLGGGGSGNGPAEKRAKVSAAAVQCNSAQAGAPPAPIVRSVRRSERLRSVAQQCTNAQVGNPVLPTVEASKRGTKRTRSATAEVDDGEVASTGIETRSKRTRRMAAAGARRLRQLES</sequence>
<feature type="region of interest" description="Disordered" evidence="10">
    <location>
        <begin position="1543"/>
        <end position="1588"/>
    </location>
</feature>
<feature type="compositionally biased region" description="Acidic residues" evidence="10">
    <location>
        <begin position="1"/>
        <end position="22"/>
    </location>
</feature>
<keyword evidence="9" id="KW-0539">Nucleus</keyword>
<evidence type="ECO:0000256" key="6">
    <source>
        <dbReference type="ARBA" id="ARBA00023015"/>
    </source>
</evidence>
<keyword evidence="4" id="KW-0863">Zinc-finger</keyword>
<evidence type="ECO:0000256" key="2">
    <source>
        <dbReference type="ARBA" id="ARBA00006899"/>
    </source>
</evidence>
<dbReference type="GO" id="GO:0008270">
    <property type="term" value="F:zinc ion binding"/>
    <property type="evidence" value="ECO:0007669"/>
    <property type="project" value="UniProtKB-KW"/>
</dbReference>
<evidence type="ECO:0000256" key="8">
    <source>
        <dbReference type="ARBA" id="ARBA00023163"/>
    </source>
</evidence>
<keyword evidence="5" id="KW-0862">Zinc</keyword>
<feature type="compositionally biased region" description="Basic and acidic residues" evidence="10">
    <location>
        <begin position="958"/>
        <end position="978"/>
    </location>
</feature>
<dbReference type="GO" id="GO:0042790">
    <property type="term" value="P:nucleolar large rRNA transcription by RNA polymerase I"/>
    <property type="evidence" value="ECO:0007669"/>
    <property type="project" value="TreeGrafter"/>
</dbReference>
<feature type="compositionally biased region" description="Polar residues" evidence="10">
    <location>
        <begin position="429"/>
        <end position="441"/>
    </location>
</feature>
<feature type="domain" description="SGF29 C-terminal" evidence="11">
    <location>
        <begin position="1333"/>
        <end position="1492"/>
    </location>
</feature>
<evidence type="ECO:0000256" key="9">
    <source>
        <dbReference type="ARBA" id="ARBA00023242"/>
    </source>
</evidence>
<evidence type="ECO:0000256" key="3">
    <source>
        <dbReference type="ARBA" id="ARBA00022723"/>
    </source>
</evidence>
<keyword evidence="13" id="KW-1185">Reference proteome</keyword>
<dbReference type="Pfam" id="PF07039">
    <property type="entry name" value="SGF29_Tudor"/>
    <property type="match status" value="1"/>
</dbReference>
<feature type="region of interest" description="Disordered" evidence="10">
    <location>
        <begin position="1875"/>
        <end position="1923"/>
    </location>
</feature>
<feature type="compositionally biased region" description="Gly residues" evidence="10">
    <location>
        <begin position="979"/>
        <end position="1003"/>
    </location>
</feature>
<evidence type="ECO:0000313" key="12">
    <source>
        <dbReference type="EMBL" id="KAG5179361.1"/>
    </source>
</evidence>
<evidence type="ECO:0000256" key="1">
    <source>
        <dbReference type="ARBA" id="ARBA00004604"/>
    </source>
</evidence>
<comment type="similarity">
    <text evidence="2">Belongs to the RRN7/TAF1B family.</text>
</comment>
<dbReference type="Gene3D" id="2.30.30.140">
    <property type="match status" value="1"/>
</dbReference>
<feature type="region of interest" description="Disordered" evidence="10">
    <location>
        <begin position="1207"/>
        <end position="1281"/>
    </location>
</feature>
<protein>
    <recommendedName>
        <fullName evidence="11">SGF29 C-terminal domain-containing protein</fullName>
    </recommendedName>
</protein>
<gene>
    <name evidence="12" type="ORF">JKP88DRAFT_327255</name>
</gene>
<evidence type="ECO:0000313" key="13">
    <source>
        <dbReference type="Proteomes" id="UP000664859"/>
    </source>
</evidence>
<dbReference type="InterPro" id="IPR033599">
    <property type="entry name" value="TAF1B/Rrn7"/>
</dbReference>
<keyword evidence="3" id="KW-0479">Metal-binding</keyword>
<feature type="compositionally biased region" description="Polar residues" evidence="10">
    <location>
        <begin position="28"/>
        <end position="42"/>
    </location>
</feature>
<keyword evidence="6" id="KW-0805">Transcription regulation</keyword>
<dbReference type="PANTHER" id="PTHR31576">
    <property type="entry name" value="TATA BOX-BINDING PROTEIN-ASSOCIATED FACTOR RNA POLYMERASE I SUBUNIT B"/>
    <property type="match status" value="1"/>
</dbReference>
<feature type="compositionally biased region" description="Low complexity" evidence="10">
    <location>
        <begin position="297"/>
        <end position="311"/>
    </location>
</feature>
<comment type="subcellular location">
    <subcellularLocation>
        <location evidence="1">Nucleus</location>
        <location evidence="1">Nucleolus</location>
    </subcellularLocation>
</comment>
<dbReference type="OrthoDB" id="428577at2759"/>
<evidence type="ECO:0000259" key="11">
    <source>
        <dbReference type="PROSITE" id="PS51518"/>
    </source>
</evidence>
<dbReference type="Proteomes" id="UP000664859">
    <property type="component" value="Unassembled WGS sequence"/>
</dbReference>
<evidence type="ECO:0000256" key="7">
    <source>
        <dbReference type="ARBA" id="ARBA00023125"/>
    </source>
</evidence>
<feature type="region of interest" description="Disordered" evidence="10">
    <location>
        <begin position="404"/>
        <end position="454"/>
    </location>
</feature>
<feature type="compositionally biased region" description="Polar residues" evidence="10">
    <location>
        <begin position="1561"/>
        <end position="1576"/>
    </location>
</feature>
<dbReference type="Pfam" id="PF20644">
    <property type="entry name" value="Rrn7_cyclin_N"/>
    <property type="match status" value="1"/>
</dbReference>
<feature type="compositionally biased region" description="Low complexity" evidence="10">
    <location>
        <begin position="324"/>
        <end position="339"/>
    </location>
</feature>
<evidence type="ECO:0000256" key="4">
    <source>
        <dbReference type="ARBA" id="ARBA00022771"/>
    </source>
</evidence>
<feature type="compositionally biased region" description="Basic and acidic residues" evidence="10">
    <location>
        <begin position="265"/>
        <end position="281"/>
    </location>
</feature>
<name>A0A835YQP7_9STRA</name>
<feature type="compositionally biased region" description="Low complexity" evidence="10">
    <location>
        <begin position="1237"/>
        <end position="1254"/>
    </location>
</feature>
<feature type="region of interest" description="Disordered" evidence="10">
    <location>
        <begin position="1317"/>
        <end position="1337"/>
    </location>
</feature>
<feature type="compositionally biased region" description="Low complexity" evidence="10">
    <location>
        <begin position="1043"/>
        <end position="1134"/>
    </location>
</feature>
<accession>A0A835YQP7</accession>
<feature type="compositionally biased region" description="Gly residues" evidence="10">
    <location>
        <begin position="1032"/>
        <end position="1042"/>
    </location>
</feature>
<evidence type="ECO:0000256" key="5">
    <source>
        <dbReference type="ARBA" id="ARBA00022833"/>
    </source>
</evidence>
<evidence type="ECO:0000256" key="10">
    <source>
        <dbReference type="SAM" id="MobiDB-lite"/>
    </source>
</evidence>
<organism evidence="12 13">
    <name type="scientific">Tribonema minus</name>
    <dbReference type="NCBI Taxonomy" id="303371"/>
    <lineage>
        <taxon>Eukaryota</taxon>
        <taxon>Sar</taxon>
        <taxon>Stramenopiles</taxon>
        <taxon>Ochrophyta</taxon>
        <taxon>PX clade</taxon>
        <taxon>Xanthophyceae</taxon>
        <taxon>Tribonematales</taxon>
        <taxon>Tribonemataceae</taxon>
        <taxon>Tribonema</taxon>
    </lineage>
</organism>
<keyword evidence="8" id="KW-0804">Transcription</keyword>
<reference evidence="12" key="1">
    <citation type="submission" date="2021-02" db="EMBL/GenBank/DDBJ databases">
        <title>First Annotated Genome of the Yellow-green Alga Tribonema minus.</title>
        <authorList>
            <person name="Mahan K.M."/>
        </authorList>
    </citation>
    <scope>NUCLEOTIDE SEQUENCE</scope>
    <source>
        <strain evidence="12">UTEX B ZZ1240</strain>
    </source>
</reference>
<dbReference type="InterPro" id="IPR048540">
    <property type="entry name" value="Rrn7_cyclin_N"/>
</dbReference>
<dbReference type="PROSITE" id="PS51518">
    <property type="entry name" value="SGF29_C"/>
    <property type="match status" value="1"/>
</dbReference>
<feature type="region of interest" description="Disordered" evidence="10">
    <location>
        <begin position="1"/>
        <end position="42"/>
    </location>
</feature>
<keyword evidence="7" id="KW-0238">DNA-binding</keyword>
<dbReference type="GO" id="GO:0001164">
    <property type="term" value="F:RNA polymerase I core promoter sequence-specific DNA binding"/>
    <property type="evidence" value="ECO:0007669"/>
    <property type="project" value="InterPro"/>
</dbReference>
<feature type="compositionally biased region" description="Low complexity" evidence="10">
    <location>
        <begin position="1166"/>
        <end position="1177"/>
    </location>
</feature>
<feature type="region of interest" description="Disordered" evidence="10">
    <location>
        <begin position="958"/>
        <end position="1192"/>
    </location>
</feature>
<dbReference type="GO" id="GO:0070860">
    <property type="term" value="C:RNA polymerase I core factor complex"/>
    <property type="evidence" value="ECO:0007669"/>
    <property type="project" value="InterPro"/>
</dbReference>
<dbReference type="EMBL" id="JAFCMP010000479">
    <property type="protein sequence ID" value="KAG5179361.1"/>
    <property type="molecule type" value="Genomic_DNA"/>
</dbReference>